<keyword evidence="5 6" id="KW-0408">Iron</keyword>
<dbReference type="Gene3D" id="1.10.760.10">
    <property type="entry name" value="Cytochrome c-like domain"/>
    <property type="match status" value="2"/>
</dbReference>
<evidence type="ECO:0000256" key="4">
    <source>
        <dbReference type="ARBA" id="ARBA00022982"/>
    </source>
</evidence>
<dbReference type="Pfam" id="PF00034">
    <property type="entry name" value="Cytochrom_C"/>
    <property type="match status" value="1"/>
</dbReference>
<dbReference type="InterPro" id="IPR036909">
    <property type="entry name" value="Cyt_c-like_dom_sf"/>
</dbReference>
<evidence type="ECO:0000256" key="6">
    <source>
        <dbReference type="PROSITE-ProRule" id="PRU00433"/>
    </source>
</evidence>
<dbReference type="Proteomes" id="UP000509579">
    <property type="component" value="Chromosome"/>
</dbReference>
<dbReference type="AlphaFoldDB" id="A0A6N1X2G0"/>
<feature type="signal peptide" evidence="7">
    <location>
        <begin position="1"/>
        <end position="25"/>
    </location>
</feature>
<dbReference type="RefSeq" id="WP_175504283.1">
    <property type="nucleotide sequence ID" value="NZ_CP054840.1"/>
</dbReference>
<keyword evidence="7" id="KW-0732">Signal</keyword>
<evidence type="ECO:0000313" key="10">
    <source>
        <dbReference type="Proteomes" id="UP000509579"/>
    </source>
</evidence>
<evidence type="ECO:0000259" key="8">
    <source>
        <dbReference type="PROSITE" id="PS51007"/>
    </source>
</evidence>
<accession>A0A6N1X2G0</accession>
<keyword evidence="3 6" id="KW-0479">Metal-binding</keyword>
<dbReference type="GO" id="GO:0009055">
    <property type="term" value="F:electron transfer activity"/>
    <property type="evidence" value="ECO:0007669"/>
    <property type="project" value="InterPro"/>
</dbReference>
<dbReference type="InterPro" id="IPR009056">
    <property type="entry name" value="Cyt_c-like_dom"/>
</dbReference>
<keyword evidence="4" id="KW-0249">Electron transport</keyword>
<proteinExistence type="predicted"/>
<dbReference type="Pfam" id="PF13442">
    <property type="entry name" value="Cytochrome_CBB3"/>
    <property type="match status" value="1"/>
</dbReference>
<evidence type="ECO:0000256" key="5">
    <source>
        <dbReference type="ARBA" id="ARBA00023004"/>
    </source>
</evidence>
<dbReference type="KEGG" id="aant:HUK68_11575"/>
<feature type="chain" id="PRO_5026673908" evidence="7">
    <location>
        <begin position="26"/>
        <end position="284"/>
    </location>
</feature>
<dbReference type="EMBL" id="CP054840">
    <property type="protein sequence ID" value="QKV53477.1"/>
    <property type="molecule type" value="Genomic_DNA"/>
</dbReference>
<name>A0A6N1X2G0_9BURK</name>
<dbReference type="PROSITE" id="PS51007">
    <property type="entry name" value="CYTC"/>
    <property type="match status" value="2"/>
</dbReference>
<keyword evidence="1" id="KW-0813">Transport</keyword>
<organism evidence="9 10">
    <name type="scientific">Comamonas antarctica</name>
    <dbReference type="NCBI Taxonomy" id="2743470"/>
    <lineage>
        <taxon>Bacteria</taxon>
        <taxon>Pseudomonadati</taxon>
        <taxon>Pseudomonadota</taxon>
        <taxon>Betaproteobacteria</taxon>
        <taxon>Burkholderiales</taxon>
        <taxon>Comamonadaceae</taxon>
        <taxon>Comamonas</taxon>
    </lineage>
</organism>
<dbReference type="GO" id="GO:0020037">
    <property type="term" value="F:heme binding"/>
    <property type="evidence" value="ECO:0007669"/>
    <property type="project" value="InterPro"/>
</dbReference>
<reference evidence="9 10" key="1">
    <citation type="submission" date="2020-06" db="EMBL/GenBank/DDBJ databases">
        <title>Acidovorax antarctica sp. nov., isolated from Corinth ice sheet soil, Antarctic Fields Peninsula.</title>
        <authorList>
            <person name="Xu Q."/>
            <person name="Peng F."/>
        </authorList>
    </citation>
    <scope>NUCLEOTIDE SEQUENCE [LARGE SCALE GENOMIC DNA]</scope>
    <source>
        <strain evidence="9 10">16-35-5</strain>
    </source>
</reference>
<feature type="domain" description="Cytochrome c" evidence="8">
    <location>
        <begin position="74"/>
        <end position="160"/>
    </location>
</feature>
<evidence type="ECO:0000256" key="3">
    <source>
        <dbReference type="ARBA" id="ARBA00022723"/>
    </source>
</evidence>
<keyword evidence="10" id="KW-1185">Reference proteome</keyword>
<evidence type="ECO:0000313" key="9">
    <source>
        <dbReference type="EMBL" id="QKV53477.1"/>
    </source>
</evidence>
<feature type="domain" description="Cytochrome c" evidence="8">
    <location>
        <begin position="193"/>
        <end position="284"/>
    </location>
</feature>
<gene>
    <name evidence="9" type="ORF">HUK68_11575</name>
</gene>
<dbReference type="SUPFAM" id="SSF46626">
    <property type="entry name" value="Cytochrome c"/>
    <property type="match status" value="2"/>
</dbReference>
<evidence type="ECO:0000256" key="1">
    <source>
        <dbReference type="ARBA" id="ARBA00022448"/>
    </source>
</evidence>
<dbReference type="GO" id="GO:0046872">
    <property type="term" value="F:metal ion binding"/>
    <property type="evidence" value="ECO:0007669"/>
    <property type="project" value="UniProtKB-KW"/>
</dbReference>
<sequence length="284" mass="31115">MRKNQLFLILAVTATGIALTAAVTAAVVVYSGAYDISATRQHWQATHSLMEVAMRQSVRRQARDIDEPALSDPQMALRGAATYQAKCVQCHGAPGVAQSDIGLSMQPLPGPLVDAQQHWKPRELYWVVRHGIKMTGMPAWQYRLEDAQIWELVAFMQQLPQLNATQYAQWTRSAPAATDRVRFEAALPPDFVADVERGRQALHQYACNACHSIPGITGADVYVGPPLKGMGKRTLIAGSLANTPQNLARWLTHTQQVKPGTAMPQLGVTPQDAQDMAAFLSTLH</sequence>
<protein>
    <submittedName>
        <fullName evidence="9">C-type cytochrome</fullName>
    </submittedName>
</protein>
<dbReference type="InterPro" id="IPR051811">
    <property type="entry name" value="Cytochrome_c550/c551-like"/>
</dbReference>
<keyword evidence="2 6" id="KW-0349">Heme</keyword>
<evidence type="ECO:0000256" key="2">
    <source>
        <dbReference type="ARBA" id="ARBA00022617"/>
    </source>
</evidence>
<evidence type="ECO:0000256" key="7">
    <source>
        <dbReference type="SAM" id="SignalP"/>
    </source>
</evidence>
<dbReference type="PANTHER" id="PTHR37823:SF1">
    <property type="entry name" value="CYTOCHROME C-553-LIKE"/>
    <property type="match status" value="1"/>
</dbReference>
<dbReference type="PANTHER" id="PTHR37823">
    <property type="entry name" value="CYTOCHROME C-553-LIKE"/>
    <property type="match status" value="1"/>
</dbReference>